<evidence type="ECO:0000259" key="4">
    <source>
        <dbReference type="PROSITE" id="PS51677"/>
    </source>
</evidence>
<evidence type="ECO:0000256" key="1">
    <source>
        <dbReference type="ARBA" id="ARBA00022723"/>
    </source>
</evidence>
<proteinExistence type="predicted"/>
<keyword evidence="1" id="KW-0479">Metal-binding</keyword>
<evidence type="ECO:0000256" key="3">
    <source>
        <dbReference type="SAM" id="Phobius"/>
    </source>
</evidence>
<accession>A0A1F5VWP0</accession>
<feature type="transmembrane region" description="Helical" evidence="3">
    <location>
        <begin position="24"/>
        <end position="45"/>
    </location>
</feature>
<dbReference type="Proteomes" id="UP000178943">
    <property type="component" value="Unassembled WGS sequence"/>
</dbReference>
<keyword evidence="3" id="KW-0472">Membrane</keyword>
<dbReference type="InterPro" id="IPR050248">
    <property type="entry name" value="Polysacc_deacetylase_ArnD"/>
</dbReference>
<dbReference type="PANTHER" id="PTHR10587:SF133">
    <property type="entry name" value="CHITIN DEACETYLASE 1-RELATED"/>
    <property type="match status" value="1"/>
</dbReference>
<dbReference type="GO" id="GO:0016810">
    <property type="term" value="F:hydrolase activity, acting on carbon-nitrogen (but not peptide) bonds"/>
    <property type="evidence" value="ECO:0007669"/>
    <property type="project" value="InterPro"/>
</dbReference>
<dbReference type="GO" id="GO:0016020">
    <property type="term" value="C:membrane"/>
    <property type="evidence" value="ECO:0007669"/>
    <property type="project" value="TreeGrafter"/>
</dbReference>
<dbReference type="Gene3D" id="3.20.20.370">
    <property type="entry name" value="Glycoside hydrolase/deacetylase"/>
    <property type="match status" value="1"/>
</dbReference>
<gene>
    <name evidence="5" type="ORF">A2Y62_16420</name>
</gene>
<dbReference type="SUPFAM" id="SSF88713">
    <property type="entry name" value="Glycoside hydrolase/deacetylase"/>
    <property type="match status" value="1"/>
</dbReference>
<dbReference type="InterPro" id="IPR002509">
    <property type="entry name" value="NODB_dom"/>
</dbReference>
<dbReference type="InterPro" id="IPR011330">
    <property type="entry name" value="Glyco_hydro/deAcase_b/a-brl"/>
</dbReference>
<dbReference type="GO" id="GO:0046872">
    <property type="term" value="F:metal ion binding"/>
    <property type="evidence" value="ECO:0007669"/>
    <property type="project" value="UniProtKB-KW"/>
</dbReference>
<dbReference type="GO" id="GO:0005975">
    <property type="term" value="P:carbohydrate metabolic process"/>
    <property type="evidence" value="ECO:0007669"/>
    <property type="project" value="InterPro"/>
</dbReference>
<organism evidence="5 6">
    <name type="scientific">Candidatus Fischerbacteria bacterium RBG_13_37_8</name>
    <dbReference type="NCBI Taxonomy" id="1817863"/>
    <lineage>
        <taxon>Bacteria</taxon>
        <taxon>Candidatus Fischeribacteriota</taxon>
    </lineage>
</organism>
<reference evidence="5 6" key="1">
    <citation type="journal article" date="2016" name="Nat. Commun.">
        <title>Thousands of microbial genomes shed light on interconnected biogeochemical processes in an aquifer system.</title>
        <authorList>
            <person name="Anantharaman K."/>
            <person name="Brown C.T."/>
            <person name="Hug L.A."/>
            <person name="Sharon I."/>
            <person name="Castelle C.J."/>
            <person name="Probst A.J."/>
            <person name="Thomas B.C."/>
            <person name="Singh A."/>
            <person name="Wilkins M.J."/>
            <person name="Karaoz U."/>
            <person name="Brodie E.L."/>
            <person name="Williams K.H."/>
            <person name="Hubbard S.S."/>
            <person name="Banfield J.F."/>
        </authorList>
    </citation>
    <scope>NUCLEOTIDE SEQUENCE [LARGE SCALE GENOMIC DNA]</scope>
</reference>
<keyword evidence="3" id="KW-0812">Transmembrane</keyword>
<comment type="caution">
    <text evidence="5">The sequence shown here is derived from an EMBL/GenBank/DDBJ whole genome shotgun (WGS) entry which is preliminary data.</text>
</comment>
<protein>
    <recommendedName>
        <fullName evidence="4">NodB homology domain-containing protein</fullName>
    </recommendedName>
</protein>
<dbReference type="AlphaFoldDB" id="A0A1F5VWP0"/>
<dbReference type="CDD" id="cd10917">
    <property type="entry name" value="CE4_NodB_like_6s_7s"/>
    <property type="match status" value="1"/>
</dbReference>
<evidence type="ECO:0000256" key="2">
    <source>
        <dbReference type="ARBA" id="ARBA00022801"/>
    </source>
</evidence>
<dbReference type="PROSITE" id="PS51677">
    <property type="entry name" value="NODB"/>
    <property type="match status" value="1"/>
</dbReference>
<dbReference type="STRING" id="1817863.A2Y62_16420"/>
<keyword evidence="2" id="KW-0378">Hydrolase</keyword>
<dbReference type="PANTHER" id="PTHR10587">
    <property type="entry name" value="GLYCOSYL TRANSFERASE-RELATED"/>
    <property type="match status" value="1"/>
</dbReference>
<name>A0A1F5VWP0_9BACT</name>
<evidence type="ECO:0000313" key="5">
    <source>
        <dbReference type="EMBL" id="OGF67501.1"/>
    </source>
</evidence>
<sequence>MRAYTRSMKMDATVKAMKKPLPQWIIRALIYSGIAAILIMFASVLRTISDTESTKGSYPDIGSDVKIKTFPAKIEIIEIMKPGNGVKVTSPIIGVEGKAHSCSVVGLYLNAELVSTTMPNIPLFYFKEVKLTRKENIIQAKCFSDEGSSFSNAIIVYYIIPQGTERTNSFMQSSVDNLLRGNRDRREIALTFDGGSMANVAETILEILRKHSIKATFFITGIFIEKYPDIVKEINRDGHEIGNHTYSHPHLTSYFTTHQQITLKGVTRELVIEELKKTDNLFYEVIGRRMNPYWRAPYGENNTEIRQWASELGYTHIGWTSGRDETLDSLDWVSDAEMPKYKTSKQIAAQILSFGYGTSNEANGGIILMHLGTERKDDSITQSLSSIIEGYMQRGYRFVTVGYMNRHKDDLIIADYQEKK</sequence>
<evidence type="ECO:0000313" key="6">
    <source>
        <dbReference type="Proteomes" id="UP000178943"/>
    </source>
</evidence>
<keyword evidence="3" id="KW-1133">Transmembrane helix</keyword>
<dbReference type="Pfam" id="PF01522">
    <property type="entry name" value="Polysacc_deac_1"/>
    <property type="match status" value="1"/>
</dbReference>
<dbReference type="EMBL" id="MFGW01000048">
    <property type="protein sequence ID" value="OGF67501.1"/>
    <property type="molecule type" value="Genomic_DNA"/>
</dbReference>
<feature type="domain" description="NodB homology" evidence="4">
    <location>
        <begin position="186"/>
        <end position="399"/>
    </location>
</feature>